<dbReference type="PANTHER" id="PTHR43775">
    <property type="entry name" value="FATTY ACID SYNTHASE"/>
    <property type="match status" value="1"/>
</dbReference>
<dbReference type="InterPro" id="IPR001227">
    <property type="entry name" value="Ac_transferase_dom_sf"/>
</dbReference>
<dbReference type="EMBL" id="JACHIT010000001">
    <property type="protein sequence ID" value="MBB5912907.1"/>
    <property type="molecule type" value="Genomic_DNA"/>
</dbReference>
<dbReference type="InterPro" id="IPR050091">
    <property type="entry name" value="PKS_NRPS_Biosynth_Enz"/>
</dbReference>
<dbReference type="Gene3D" id="1.10.1200.10">
    <property type="entry name" value="ACP-like"/>
    <property type="match status" value="1"/>
</dbReference>
<feature type="domain" description="Carrier" evidence="6">
    <location>
        <begin position="949"/>
        <end position="1024"/>
    </location>
</feature>
<dbReference type="InterPro" id="IPR013217">
    <property type="entry name" value="Methyltransf_12"/>
</dbReference>
<evidence type="ECO:0000256" key="3">
    <source>
        <dbReference type="ARBA" id="ARBA00022679"/>
    </source>
</evidence>
<evidence type="ECO:0000313" key="8">
    <source>
        <dbReference type="Proteomes" id="UP000540412"/>
    </source>
</evidence>
<dbReference type="CDD" id="cd05274">
    <property type="entry name" value="KR_FAS_SDR_x"/>
    <property type="match status" value="1"/>
</dbReference>
<evidence type="ECO:0000256" key="5">
    <source>
        <dbReference type="SAM" id="MobiDB-lite"/>
    </source>
</evidence>
<dbReference type="NCBIfam" id="NF037941">
    <property type="entry name" value="PKS_NbtC"/>
    <property type="match status" value="1"/>
</dbReference>
<dbReference type="GO" id="GO:0031177">
    <property type="term" value="F:phosphopantetheine binding"/>
    <property type="evidence" value="ECO:0007669"/>
    <property type="project" value="InterPro"/>
</dbReference>
<dbReference type="GO" id="GO:0006633">
    <property type="term" value="P:fatty acid biosynthetic process"/>
    <property type="evidence" value="ECO:0007669"/>
    <property type="project" value="TreeGrafter"/>
</dbReference>
<dbReference type="InterPro" id="IPR009081">
    <property type="entry name" value="PP-bd_ACP"/>
</dbReference>
<keyword evidence="3" id="KW-0808">Transferase</keyword>
<dbReference type="Pfam" id="PF08659">
    <property type="entry name" value="KR"/>
    <property type="match status" value="1"/>
</dbReference>
<dbReference type="InterPro" id="IPR013968">
    <property type="entry name" value="PKS_KR"/>
</dbReference>
<dbReference type="SMART" id="SM00822">
    <property type="entry name" value="PKS_KR"/>
    <property type="match status" value="1"/>
</dbReference>
<dbReference type="InterPro" id="IPR036291">
    <property type="entry name" value="NAD(P)-bd_dom_sf"/>
</dbReference>
<dbReference type="Gene3D" id="3.40.50.150">
    <property type="entry name" value="Vaccinia Virus protein VP39"/>
    <property type="match status" value="1"/>
</dbReference>
<keyword evidence="4" id="KW-0511">Multifunctional enzyme</keyword>
<dbReference type="SUPFAM" id="SSF51735">
    <property type="entry name" value="NAD(P)-binding Rossmann-fold domains"/>
    <property type="match status" value="2"/>
</dbReference>
<reference evidence="7 8" key="1">
    <citation type="submission" date="2020-08" db="EMBL/GenBank/DDBJ databases">
        <title>Sequencing the genomes of 1000 actinobacteria strains.</title>
        <authorList>
            <person name="Klenk H.-P."/>
        </authorList>
    </citation>
    <scope>NUCLEOTIDE SEQUENCE [LARGE SCALE GENOMIC DNA]</scope>
    <source>
        <strain evidence="7 8">DSM 43582</strain>
    </source>
</reference>
<keyword evidence="2" id="KW-0597">Phosphoprotein</keyword>
<sequence>MSSYRLPDGSVPILLSADNLGLLPGEAAAVLSYAEARPGISPDRIADMLFRTRAARRHRALAMVGSRDELIAALRAIADERAHPAVVRSAEPAGTRRSAYVFPGQGGQRPGMGRLFYEHMPAFRAEVDRCAALFEELFGVSPKAYLLDEDLAAGDSATVVQPALFTQMVGLAAMWRSVGIGPDVVVGHSQGELAAAYVSGTMTLADAVLVVGARARAVDTIASDRYAMAVVAADREECEELLARRSGWAQVSVINSPRMVGISGERGTVEDVVETLTARDRFARLIRVEYPAHTDRVTEVRQQVQEAVDGRLEHRHFLDTEIDCLGATLGEAVTADLPVDEYWFWNLRNTVRFDKAIEAAVEREVDTFVELSEHPTLALSIQENVATSGRRTTVTGTSNRAAADLAEFTRNLAALAVHDLDYSWERLRVESEEVVRLPLDDFPNTEMNESQLWLPYNSVTERAAPVERVAPLPVAPPPVAATVRTAPPQQLIETWNRLAYRSLTPPRSIGVIDHTGRCADLAAALCARAAEQGATARLVDAPGGDTGDADTLVVLLPARPEPSAAAAVAEIAEFFGTRGWWAKPGAAVRDWWLVTVAGEVAVRGDALPHSVHAAAAAGFRCAGTEYPGITFRHLDLAADGAGADGAASIVTALHTADEPELALRGGSLYAKRLVEADLDGIDPVAVPEDVVILGGTGAVGLEFCEHVARHGARRVALVSRSGETAEIAERLRGIRALGAEIRVISCDVGDAGAVRRMADELRDMPAGLVVHAAADIAGLTNIELANVTPEQADEAVRGKVVGIANVLDSLATTDDCRLLLCSSLAATLGGRGMSVYAAANRMLDALAHRLRAEGRNVVSVQWGQWAVHRGAGTSAGDVLASVGYLPMRSEDAIALGLSGLAQNSLVTAFDWDRGRSVLGQYGYGPVLSQLETPEAVVPEPVVNTVAPAADAPQRLLQLLAEVIGADDLGTIDTARPLVAVGLDSLQALELRRRIDEEFRREVPVADLIGGASLDDVVRMVGGSSAVGAAGGPGQKHAGESSGQADMTGVQADKIRSARGDLDLFGLRAMLRVLRPVLDEREFRRDEEVADALEFAPRHRWLLRQWLLALTENGCLEGDSGRGHRYVRAVPEPSRTDLSEVCADLGYASEFATFLAGSADRLLELAQDRLRVQELLFPNGDMDTADTFYRDNLGSRYLNIAAREAVAEIAARLRTERPTTRILELGAGVGGLTSEIVAGMAGESVDYHFTDLSTFFLNAARKRFTGVPGMRFGIVDMNADLPKQPRCDIVLASNVLHNAQHIGRTLRELRDLLEPGGALVFLEFCRAHCLMLTSVHFLMSPRADQARAGETDVRAGTDRIFLTEREWLDQLTEAGLTPLPVRPEAGHPLAVLDQKVFVAVRDPDA</sequence>
<dbReference type="PROSITE" id="PS00012">
    <property type="entry name" value="PHOSPHOPANTETHEINE"/>
    <property type="match status" value="1"/>
</dbReference>
<name>A0A7W9PB84_9NOCA</name>
<feature type="region of interest" description="Disordered" evidence="5">
    <location>
        <begin position="1027"/>
        <end position="1048"/>
    </location>
</feature>
<dbReference type="Gene3D" id="3.40.366.10">
    <property type="entry name" value="Malonyl-Coenzyme A Acyl Carrier Protein, domain 2"/>
    <property type="match status" value="1"/>
</dbReference>
<dbReference type="InterPro" id="IPR014043">
    <property type="entry name" value="Acyl_transferase_dom"/>
</dbReference>
<dbReference type="InterPro" id="IPR020806">
    <property type="entry name" value="PKS_PP-bd"/>
</dbReference>
<keyword evidence="1" id="KW-0596">Phosphopantetheine</keyword>
<dbReference type="GO" id="GO:0004312">
    <property type="term" value="F:fatty acid synthase activity"/>
    <property type="evidence" value="ECO:0007669"/>
    <property type="project" value="TreeGrafter"/>
</dbReference>
<evidence type="ECO:0000313" key="7">
    <source>
        <dbReference type="EMBL" id="MBB5912907.1"/>
    </source>
</evidence>
<dbReference type="PANTHER" id="PTHR43775:SF37">
    <property type="entry name" value="SI:DKEY-61P9.11"/>
    <property type="match status" value="1"/>
</dbReference>
<proteinExistence type="predicted"/>
<evidence type="ECO:0000259" key="6">
    <source>
        <dbReference type="PROSITE" id="PS50075"/>
    </source>
</evidence>
<dbReference type="InterPro" id="IPR006162">
    <property type="entry name" value="Ppantetheine_attach_site"/>
</dbReference>
<dbReference type="Pfam" id="PF00550">
    <property type="entry name" value="PP-binding"/>
    <property type="match status" value="1"/>
</dbReference>
<dbReference type="SMART" id="SM00827">
    <property type="entry name" value="PKS_AT"/>
    <property type="match status" value="1"/>
</dbReference>
<evidence type="ECO:0000256" key="2">
    <source>
        <dbReference type="ARBA" id="ARBA00022553"/>
    </source>
</evidence>
<dbReference type="SUPFAM" id="SSF53335">
    <property type="entry name" value="S-adenosyl-L-methionine-dependent methyltransferases"/>
    <property type="match status" value="1"/>
</dbReference>
<dbReference type="CDD" id="cd02440">
    <property type="entry name" value="AdoMet_MTases"/>
    <property type="match status" value="1"/>
</dbReference>
<keyword evidence="8" id="KW-1185">Reference proteome</keyword>
<dbReference type="Proteomes" id="UP000540412">
    <property type="component" value="Unassembled WGS sequence"/>
</dbReference>
<evidence type="ECO:0000256" key="4">
    <source>
        <dbReference type="ARBA" id="ARBA00023268"/>
    </source>
</evidence>
<protein>
    <submittedName>
        <fullName evidence="7">Mycobactin polyketide synthetase MbtD</fullName>
    </submittedName>
</protein>
<dbReference type="Pfam" id="PF08242">
    <property type="entry name" value="Methyltransf_12"/>
    <property type="match status" value="1"/>
</dbReference>
<dbReference type="Pfam" id="PF00698">
    <property type="entry name" value="Acyl_transf_1"/>
    <property type="match status" value="1"/>
</dbReference>
<dbReference type="InterPro" id="IPR057326">
    <property type="entry name" value="KR_dom"/>
</dbReference>
<dbReference type="InterPro" id="IPR029063">
    <property type="entry name" value="SAM-dependent_MTases_sf"/>
</dbReference>
<dbReference type="SUPFAM" id="SSF55048">
    <property type="entry name" value="Probable ACP-binding domain of malonyl-CoA ACP transacylase"/>
    <property type="match status" value="1"/>
</dbReference>
<organism evidence="7 8">
    <name type="scientific">Nocardia transvalensis</name>
    <dbReference type="NCBI Taxonomy" id="37333"/>
    <lineage>
        <taxon>Bacteria</taxon>
        <taxon>Bacillati</taxon>
        <taxon>Actinomycetota</taxon>
        <taxon>Actinomycetes</taxon>
        <taxon>Mycobacteriales</taxon>
        <taxon>Nocardiaceae</taxon>
        <taxon>Nocardia</taxon>
    </lineage>
</organism>
<dbReference type="InterPro" id="IPR016036">
    <property type="entry name" value="Malonyl_transacylase_ACP-bd"/>
</dbReference>
<dbReference type="SUPFAM" id="SSF47336">
    <property type="entry name" value="ACP-like"/>
    <property type="match status" value="1"/>
</dbReference>
<comment type="caution">
    <text evidence="7">The sequence shown here is derived from an EMBL/GenBank/DDBJ whole genome shotgun (WGS) entry which is preliminary data.</text>
</comment>
<dbReference type="Gene3D" id="3.40.50.720">
    <property type="entry name" value="NAD(P)-binding Rossmann-like Domain"/>
    <property type="match status" value="1"/>
</dbReference>
<dbReference type="InterPro" id="IPR036736">
    <property type="entry name" value="ACP-like_sf"/>
</dbReference>
<dbReference type="SMART" id="SM00823">
    <property type="entry name" value="PKS_PP"/>
    <property type="match status" value="1"/>
</dbReference>
<dbReference type="InterPro" id="IPR016035">
    <property type="entry name" value="Acyl_Trfase/lysoPLipase"/>
</dbReference>
<dbReference type="SUPFAM" id="SSF52151">
    <property type="entry name" value="FabD/lysophospholipase-like"/>
    <property type="match status" value="1"/>
</dbReference>
<dbReference type="Gene3D" id="3.30.70.3290">
    <property type="match status" value="1"/>
</dbReference>
<accession>A0A7W9PB84</accession>
<evidence type="ECO:0000256" key="1">
    <source>
        <dbReference type="ARBA" id="ARBA00022450"/>
    </source>
</evidence>
<dbReference type="PROSITE" id="PS50075">
    <property type="entry name" value="CARRIER"/>
    <property type="match status" value="1"/>
</dbReference>
<gene>
    <name evidence="7" type="ORF">BJY24_001774</name>
</gene>